<dbReference type="SUPFAM" id="SSF81343">
    <property type="entry name" value="Fumarate reductase respiratory complex transmembrane subunits"/>
    <property type="match status" value="1"/>
</dbReference>
<keyword evidence="5" id="KW-0479">Metal-binding</keyword>
<dbReference type="InterPro" id="IPR014314">
    <property type="entry name" value="Succ_DH_cytb556"/>
</dbReference>
<evidence type="ECO:0000256" key="9">
    <source>
        <dbReference type="SAM" id="MobiDB-lite"/>
    </source>
</evidence>
<dbReference type="AlphaFoldDB" id="A0AAP0D3D0"/>
<organism evidence="11 12">
    <name type="scientific">Deinandra increscens subsp. villosa</name>
    <dbReference type="NCBI Taxonomy" id="3103831"/>
    <lineage>
        <taxon>Eukaryota</taxon>
        <taxon>Viridiplantae</taxon>
        <taxon>Streptophyta</taxon>
        <taxon>Embryophyta</taxon>
        <taxon>Tracheophyta</taxon>
        <taxon>Spermatophyta</taxon>
        <taxon>Magnoliopsida</taxon>
        <taxon>eudicotyledons</taxon>
        <taxon>Gunneridae</taxon>
        <taxon>Pentapetalae</taxon>
        <taxon>asterids</taxon>
        <taxon>campanulids</taxon>
        <taxon>Asterales</taxon>
        <taxon>Asteraceae</taxon>
        <taxon>Asteroideae</taxon>
        <taxon>Heliantheae alliance</taxon>
        <taxon>Madieae</taxon>
        <taxon>Madiinae</taxon>
        <taxon>Deinandra</taxon>
    </lineage>
</organism>
<dbReference type="GO" id="GO:0005743">
    <property type="term" value="C:mitochondrial inner membrane"/>
    <property type="evidence" value="ECO:0007669"/>
    <property type="project" value="UniProtKB-SubCell"/>
</dbReference>
<evidence type="ECO:0000256" key="5">
    <source>
        <dbReference type="ARBA" id="ARBA00022723"/>
    </source>
</evidence>
<dbReference type="InterPro" id="IPR004926">
    <property type="entry name" value="LEA_3a"/>
</dbReference>
<evidence type="ECO:0000313" key="12">
    <source>
        <dbReference type="Proteomes" id="UP001408789"/>
    </source>
</evidence>
<feature type="region of interest" description="Disordered" evidence="9">
    <location>
        <begin position="34"/>
        <end position="58"/>
    </location>
</feature>
<dbReference type="InterPro" id="IPR000701">
    <property type="entry name" value="SuccDH_FuR_B_TM-su"/>
</dbReference>
<reference evidence="11 12" key="1">
    <citation type="submission" date="2024-04" db="EMBL/GenBank/DDBJ databases">
        <title>The reference genome of an endangered Asteraceae, Deinandra increscens subsp. villosa, native to the Central Coast of California.</title>
        <authorList>
            <person name="Guilliams M."/>
            <person name="Hasenstab-Lehman K."/>
            <person name="Meyer R."/>
            <person name="Mcevoy S."/>
        </authorList>
    </citation>
    <scope>NUCLEOTIDE SEQUENCE [LARGE SCALE GENOMIC DNA]</scope>
    <source>
        <tissue evidence="11">Leaf</tissue>
    </source>
</reference>
<accession>A0AAP0D3D0</accession>
<dbReference type="Pfam" id="PF01127">
    <property type="entry name" value="Sdh_cyt"/>
    <property type="match status" value="1"/>
</dbReference>
<dbReference type="GO" id="GO:0006099">
    <property type="term" value="P:tricarboxylic acid cycle"/>
    <property type="evidence" value="ECO:0007669"/>
    <property type="project" value="InterPro"/>
</dbReference>
<feature type="transmembrane region" description="Helical" evidence="10">
    <location>
        <begin position="166"/>
        <end position="194"/>
    </location>
</feature>
<protein>
    <recommendedName>
        <fullName evidence="13">Succinate dehydrogenase subunit 3</fullName>
    </recommendedName>
</protein>
<evidence type="ECO:0000313" key="11">
    <source>
        <dbReference type="EMBL" id="KAK9067699.1"/>
    </source>
</evidence>
<keyword evidence="4 10" id="KW-0812">Transmembrane</keyword>
<evidence type="ECO:0000256" key="10">
    <source>
        <dbReference type="SAM" id="Phobius"/>
    </source>
</evidence>
<evidence type="ECO:0000256" key="3">
    <source>
        <dbReference type="ARBA" id="ARBA00022617"/>
    </source>
</evidence>
<dbReference type="GO" id="GO:0009055">
    <property type="term" value="F:electron transfer activity"/>
    <property type="evidence" value="ECO:0007669"/>
    <property type="project" value="InterPro"/>
</dbReference>
<evidence type="ECO:0000256" key="2">
    <source>
        <dbReference type="ARBA" id="ARBA00011313"/>
    </source>
</evidence>
<gene>
    <name evidence="11" type="ORF">SSX86_011810</name>
</gene>
<dbReference type="PANTHER" id="PTHR10978">
    <property type="entry name" value="SUCCINATE DEHYDROGENASE CYTOCHROME B560 SUBUNIT"/>
    <property type="match status" value="1"/>
</dbReference>
<dbReference type="InterPro" id="IPR034804">
    <property type="entry name" value="SQR/QFR_C/D"/>
</dbReference>
<evidence type="ECO:0000256" key="1">
    <source>
        <dbReference type="ARBA" id="ARBA00004434"/>
    </source>
</evidence>
<keyword evidence="7" id="KW-0408">Iron</keyword>
<feature type="transmembrane region" description="Helical" evidence="10">
    <location>
        <begin position="134"/>
        <end position="154"/>
    </location>
</feature>
<keyword evidence="3" id="KW-0349">Heme</keyword>
<keyword evidence="12" id="KW-1185">Reference proteome</keyword>
<comment type="caution">
    <text evidence="11">The sequence shown here is derived from an EMBL/GenBank/DDBJ whole genome shotgun (WGS) entry which is preliminary data.</text>
</comment>
<evidence type="ECO:0000256" key="8">
    <source>
        <dbReference type="ARBA" id="ARBA00023136"/>
    </source>
</evidence>
<evidence type="ECO:0008006" key="13">
    <source>
        <dbReference type="Google" id="ProtNLM"/>
    </source>
</evidence>
<dbReference type="EMBL" id="JBCNJP010000014">
    <property type="protein sequence ID" value="KAK9067699.1"/>
    <property type="molecule type" value="Genomic_DNA"/>
</dbReference>
<dbReference type="Gene3D" id="1.20.1300.10">
    <property type="entry name" value="Fumarate reductase/succinate dehydrogenase, transmembrane subunit"/>
    <property type="match status" value="1"/>
</dbReference>
<dbReference type="GO" id="GO:0006121">
    <property type="term" value="P:mitochondrial electron transport, succinate to ubiquinone"/>
    <property type="evidence" value="ECO:0007669"/>
    <property type="project" value="TreeGrafter"/>
</dbReference>
<sequence>MARSFSNAKRISSFFGDQLSVVISKRGLAAAPQGGAVGAGGAMMKKGSEESTKPTPRVPEFRSNQVYSVLNNIRPFSSHGNVYKSQIPSMLSLFSRFSTAAATPSVASPAASHSRPLSPHLSIYKPQSNSMFSIGNRIAASFLSGVALLFYFLYMKTGLICFTYNSFYQIFFGVNGFTELLCYSSVPLILIHILHSVKH</sequence>
<name>A0AAP0D3D0_9ASTR</name>
<evidence type="ECO:0000256" key="4">
    <source>
        <dbReference type="ARBA" id="ARBA00022692"/>
    </source>
</evidence>
<proteinExistence type="predicted"/>
<dbReference type="PANTHER" id="PTHR10978:SF5">
    <property type="entry name" value="SUCCINATE DEHYDROGENASE CYTOCHROME B560 SUBUNIT, MITOCHONDRIAL"/>
    <property type="match status" value="1"/>
</dbReference>
<keyword evidence="6 10" id="KW-1133">Transmembrane helix</keyword>
<comment type="subunit">
    <text evidence="2">Component of complex II composed of eight subunits in plants: four classical SDH subunits SDH1, SDH2, SDH3 and SDH4 (a flavoprotein (FP), an iron-sulfur protein (IP), and a cytochrome b composed of a large and a small subunit.), as well as four subunits unknown in mitochondria from bacteria and heterotrophic eukaryotes.</text>
</comment>
<dbReference type="GO" id="GO:0046872">
    <property type="term" value="F:metal ion binding"/>
    <property type="evidence" value="ECO:0007669"/>
    <property type="project" value="UniProtKB-KW"/>
</dbReference>
<evidence type="ECO:0000256" key="6">
    <source>
        <dbReference type="ARBA" id="ARBA00022989"/>
    </source>
</evidence>
<evidence type="ECO:0000256" key="7">
    <source>
        <dbReference type="ARBA" id="ARBA00023004"/>
    </source>
</evidence>
<comment type="subcellular location">
    <subcellularLocation>
        <location evidence="1">Mitochondrion inner membrane</location>
        <topology evidence="1">Single-pass membrane protein</topology>
    </subcellularLocation>
</comment>
<dbReference type="Pfam" id="PF03242">
    <property type="entry name" value="LEA_3a"/>
    <property type="match status" value="1"/>
</dbReference>
<dbReference type="GO" id="GO:0045273">
    <property type="term" value="C:respiratory chain complex II (succinate dehydrogenase)"/>
    <property type="evidence" value="ECO:0007669"/>
    <property type="project" value="UniProtKB-ARBA"/>
</dbReference>
<keyword evidence="8 10" id="KW-0472">Membrane</keyword>
<dbReference type="Proteomes" id="UP001408789">
    <property type="component" value="Unassembled WGS sequence"/>
</dbReference>